<dbReference type="InterPro" id="IPR039657">
    <property type="entry name" value="Dimethylallyltransferase"/>
</dbReference>
<evidence type="ECO:0000256" key="11">
    <source>
        <dbReference type="RuleBase" id="RU003783"/>
    </source>
</evidence>
<protein>
    <recommendedName>
        <fullName evidence="10">tRNA dimethylallyltransferase</fullName>
        <ecNumber evidence="10">2.5.1.75</ecNumber>
    </recommendedName>
    <alternativeName>
        <fullName evidence="10">Dimethylallyl diphosphate:tRNA dimethylallyltransferase</fullName>
        <shortName evidence="10">DMAPP:tRNA dimethylallyltransferase</shortName>
        <shortName evidence="10">DMATase</shortName>
    </alternativeName>
    <alternativeName>
        <fullName evidence="10">Isopentenyl-diphosphate:tRNA isopentenyltransferase</fullName>
        <shortName evidence="10">IPP transferase</shortName>
        <shortName evidence="10">IPPT</shortName>
        <shortName evidence="10">IPTase</shortName>
    </alternativeName>
</protein>
<feature type="binding site" evidence="10">
    <location>
        <begin position="13"/>
        <end position="20"/>
    </location>
    <ligand>
        <name>ATP</name>
        <dbReference type="ChEBI" id="CHEBI:30616"/>
    </ligand>
</feature>
<dbReference type="Proteomes" id="UP000030355">
    <property type="component" value="Unassembled WGS sequence"/>
</dbReference>
<feature type="site" description="Interaction with substrate tRNA" evidence="10">
    <location>
        <position position="104"/>
    </location>
</feature>
<organism evidence="14 15">
    <name type="scientific">Prochlorococcus marinus str. MIT 9201</name>
    <dbReference type="NCBI Taxonomy" id="93057"/>
    <lineage>
        <taxon>Bacteria</taxon>
        <taxon>Bacillati</taxon>
        <taxon>Cyanobacteriota</taxon>
        <taxon>Cyanophyceae</taxon>
        <taxon>Synechococcales</taxon>
        <taxon>Prochlorococcaceae</taxon>
        <taxon>Prochlorococcus</taxon>
    </lineage>
</organism>
<reference evidence="15" key="1">
    <citation type="journal article" date="2014" name="Sci. Data">
        <title>Genomes of diverse isolates of the marine cyanobacterium Prochlorococcus.</title>
        <authorList>
            <person name="Biller S."/>
            <person name="Berube P."/>
            <person name="Thompson J."/>
            <person name="Kelly L."/>
            <person name="Roggensack S."/>
            <person name="Awad L."/>
            <person name="Roache-Johnson K."/>
            <person name="Ding H."/>
            <person name="Giovannoni S.J."/>
            <person name="Moore L.R."/>
            <person name="Chisholm S.W."/>
        </authorList>
    </citation>
    <scope>NUCLEOTIDE SEQUENCE [LARGE SCALE GENOMIC DNA]</scope>
    <source>
        <strain evidence="15">MIT 9201</strain>
    </source>
</reference>
<evidence type="ECO:0000256" key="1">
    <source>
        <dbReference type="ARBA" id="ARBA00001946"/>
    </source>
</evidence>
<dbReference type="InterPro" id="IPR018022">
    <property type="entry name" value="IPT"/>
</dbReference>
<evidence type="ECO:0000256" key="12">
    <source>
        <dbReference type="RuleBase" id="RU003784"/>
    </source>
</evidence>
<dbReference type="EMBL" id="JNAL01000017">
    <property type="protein sequence ID" value="KGF95021.1"/>
    <property type="molecule type" value="Genomic_DNA"/>
</dbReference>
<dbReference type="RefSeq" id="WP_032522740.1">
    <property type="nucleotide sequence ID" value="NZ_CP138977.1"/>
</dbReference>
<comment type="cofactor">
    <cofactor evidence="1 10">
        <name>Mg(2+)</name>
        <dbReference type="ChEBI" id="CHEBI:18420"/>
    </cofactor>
</comment>
<evidence type="ECO:0000256" key="7">
    <source>
        <dbReference type="ARBA" id="ARBA00022840"/>
    </source>
</evidence>
<comment type="caution">
    <text evidence="10">Lacks conserved residue(s) required for the propagation of feature annotation.</text>
</comment>
<sequence>MSSYKPHVIVLIGPTASGKTELAIEIAEYFKTHIHNIDSRQIYKSMDIGTAKPSKNQQKKIKHFLIDIEEPINPMNVKQFQKIAQESLKKEIKKNKLPFLVGGSGLYMNSITKGFFVPDVPPQKNLRKQLEELGQTKCWELLKTCDPISAKNINFADHIRTIRALEVFYVTGNPLSIQKSQKPPDWKILELGLDRDNLKERILQRTKNMFLSGIIDETKQIISQYGSELPMLETIGYREARNVLNDNLTIEKAIELTSTKTIQFSKRQKTWFRNKNNPIWLNNKNLLKDAIIKIESFLG</sequence>
<dbReference type="eggNOG" id="COG0324">
    <property type="taxonomic scope" value="Bacteria"/>
</dbReference>
<evidence type="ECO:0000256" key="2">
    <source>
        <dbReference type="ARBA" id="ARBA00003213"/>
    </source>
</evidence>
<evidence type="ECO:0000256" key="10">
    <source>
        <dbReference type="HAMAP-Rule" id="MF_00185"/>
    </source>
</evidence>
<keyword evidence="7 10" id="KW-0067">ATP-binding</keyword>
<dbReference type="PANTHER" id="PTHR11088">
    <property type="entry name" value="TRNA DIMETHYLALLYLTRANSFERASE"/>
    <property type="match status" value="1"/>
</dbReference>
<dbReference type="NCBIfam" id="TIGR00174">
    <property type="entry name" value="miaA"/>
    <property type="match status" value="1"/>
</dbReference>
<comment type="catalytic activity">
    <reaction evidence="9 10 11">
        <text>adenosine(37) in tRNA + dimethylallyl diphosphate = N(6)-dimethylallyladenosine(37) in tRNA + diphosphate</text>
        <dbReference type="Rhea" id="RHEA:26482"/>
        <dbReference type="Rhea" id="RHEA-COMP:10162"/>
        <dbReference type="Rhea" id="RHEA-COMP:10375"/>
        <dbReference type="ChEBI" id="CHEBI:33019"/>
        <dbReference type="ChEBI" id="CHEBI:57623"/>
        <dbReference type="ChEBI" id="CHEBI:74411"/>
        <dbReference type="ChEBI" id="CHEBI:74415"/>
        <dbReference type="EC" id="2.5.1.75"/>
    </reaction>
</comment>
<evidence type="ECO:0000256" key="6">
    <source>
        <dbReference type="ARBA" id="ARBA00022741"/>
    </source>
</evidence>
<dbReference type="AlphaFoldDB" id="A0A0A2A2E9"/>
<evidence type="ECO:0000256" key="4">
    <source>
        <dbReference type="ARBA" id="ARBA00022679"/>
    </source>
</evidence>
<dbReference type="OrthoDB" id="9776390at2"/>
<dbReference type="SUPFAM" id="SSF52540">
    <property type="entry name" value="P-loop containing nucleoside triphosphate hydrolases"/>
    <property type="match status" value="2"/>
</dbReference>
<dbReference type="Pfam" id="PF01715">
    <property type="entry name" value="IPPT"/>
    <property type="match status" value="1"/>
</dbReference>
<feature type="site" description="Interaction with substrate tRNA" evidence="10">
    <location>
        <position position="127"/>
    </location>
</feature>
<keyword evidence="5 10" id="KW-0819">tRNA processing</keyword>
<name>A0A0A2A2E9_PROMR</name>
<gene>
    <name evidence="10" type="primary">miaA</name>
    <name evidence="14" type="ORF">EU95_1643</name>
</gene>
<evidence type="ECO:0000256" key="9">
    <source>
        <dbReference type="ARBA" id="ARBA00049563"/>
    </source>
</evidence>
<evidence type="ECO:0000256" key="8">
    <source>
        <dbReference type="ARBA" id="ARBA00022842"/>
    </source>
</evidence>
<dbReference type="Gene3D" id="1.10.20.140">
    <property type="match status" value="1"/>
</dbReference>
<evidence type="ECO:0000256" key="5">
    <source>
        <dbReference type="ARBA" id="ARBA00022694"/>
    </source>
</evidence>
<dbReference type="STRING" id="93057.EU95_1643"/>
<proteinExistence type="inferred from homology"/>
<comment type="caution">
    <text evidence="14">The sequence shown here is derived from an EMBL/GenBank/DDBJ whole genome shotgun (WGS) entry which is preliminary data.</text>
</comment>
<accession>A0A0A2A2E9</accession>
<dbReference type="PANTHER" id="PTHR11088:SF60">
    <property type="entry name" value="TRNA DIMETHYLALLYLTRANSFERASE"/>
    <property type="match status" value="1"/>
</dbReference>
<keyword evidence="6 10" id="KW-0547">Nucleotide-binding</keyword>
<comment type="function">
    <text evidence="2 10 12">Catalyzes the transfer of a dimethylallyl group onto the adenine at position 37 in tRNAs that read codons beginning with uridine, leading to the formation of N6-(dimethylallyl)adenosine (i(6)A).</text>
</comment>
<comment type="subunit">
    <text evidence="10">Monomer.</text>
</comment>
<evidence type="ECO:0000313" key="15">
    <source>
        <dbReference type="Proteomes" id="UP000030355"/>
    </source>
</evidence>
<keyword evidence="4 10" id="KW-0808">Transferase</keyword>
<evidence type="ECO:0000256" key="13">
    <source>
        <dbReference type="RuleBase" id="RU003785"/>
    </source>
</evidence>
<feature type="binding site" evidence="10">
    <location>
        <begin position="15"/>
        <end position="20"/>
    </location>
    <ligand>
        <name>substrate</name>
    </ligand>
</feature>
<feature type="region of interest" description="Interaction with substrate tRNA" evidence="10">
    <location>
        <begin position="38"/>
        <end position="41"/>
    </location>
</feature>
<dbReference type="HAMAP" id="MF_00185">
    <property type="entry name" value="IPP_trans"/>
    <property type="match status" value="1"/>
</dbReference>
<evidence type="ECO:0000313" key="14">
    <source>
        <dbReference type="EMBL" id="KGF95021.1"/>
    </source>
</evidence>
<evidence type="ECO:0000256" key="3">
    <source>
        <dbReference type="ARBA" id="ARBA00005842"/>
    </source>
</evidence>
<comment type="similarity">
    <text evidence="3 10 13">Belongs to the IPP transferase family.</text>
</comment>
<dbReference type="GO" id="GO:0052381">
    <property type="term" value="F:tRNA dimethylallyltransferase activity"/>
    <property type="evidence" value="ECO:0007669"/>
    <property type="project" value="UniProtKB-UniRule"/>
</dbReference>
<dbReference type="Gene3D" id="3.40.50.300">
    <property type="entry name" value="P-loop containing nucleotide triphosphate hydrolases"/>
    <property type="match status" value="1"/>
</dbReference>
<dbReference type="InterPro" id="IPR027417">
    <property type="entry name" value="P-loop_NTPase"/>
</dbReference>
<dbReference type="GO" id="GO:0006400">
    <property type="term" value="P:tRNA modification"/>
    <property type="evidence" value="ECO:0007669"/>
    <property type="project" value="TreeGrafter"/>
</dbReference>
<dbReference type="GO" id="GO:0005524">
    <property type="term" value="F:ATP binding"/>
    <property type="evidence" value="ECO:0007669"/>
    <property type="project" value="UniProtKB-UniRule"/>
</dbReference>
<dbReference type="EC" id="2.5.1.75" evidence="10"/>
<keyword evidence="8 10" id="KW-0460">Magnesium</keyword>